<dbReference type="InterPro" id="IPR021005">
    <property type="entry name" value="Znf_CGNR"/>
</dbReference>
<dbReference type="Pfam" id="PF07336">
    <property type="entry name" value="ABATE"/>
    <property type="match status" value="1"/>
</dbReference>
<accession>A0ABN2IQV5</accession>
<name>A0ABN2IQV5_9ACTN</name>
<proteinExistence type="predicted"/>
<dbReference type="PANTHER" id="PTHR35525">
    <property type="entry name" value="BLL6575 PROTEIN"/>
    <property type="match status" value="1"/>
</dbReference>
<dbReference type="PANTHER" id="PTHR35525:SF3">
    <property type="entry name" value="BLL6575 PROTEIN"/>
    <property type="match status" value="1"/>
</dbReference>
<evidence type="ECO:0000259" key="1">
    <source>
        <dbReference type="Pfam" id="PF11706"/>
    </source>
</evidence>
<comment type="caution">
    <text evidence="2">The sequence shown here is derived from an EMBL/GenBank/DDBJ whole genome shotgun (WGS) entry which is preliminary data.</text>
</comment>
<keyword evidence="3" id="KW-1185">Reference proteome</keyword>
<evidence type="ECO:0000313" key="3">
    <source>
        <dbReference type="Proteomes" id="UP001500618"/>
    </source>
</evidence>
<evidence type="ECO:0000313" key="2">
    <source>
        <dbReference type="EMBL" id="GAA1709957.1"/>
    </source>
</evidence>
<gene>
    <name evidence="2" type="ORF">GCM10009765_69040</name>
</gene>
<feature type="domain" description="Zinc finger CGNR" evidence="1">
    <location>
        <begin position="144"/>
        <end position="181"/>
    </location>
</feature>
<dbReference type="InterPro" id="IPR023286">
    <property type="entry name" value="ABATE_dom_sf"/>
</dbReference>
<dbReference type="RefSeq" id="WP_163567237.1">
    <property type="nucleotide sequence ID" value="NZ_BAAANY010000036.1"/>
</dbReference>
<dbReference type="InterPro" id="IPR010852">
    <property type="entry name" value="ABATE"/>
</dbReference>
<reference evidence="2 3" key="1">
    <citation type="journal article" date="2019" name="Int. J. Syst. Evol. Microbiol.">
        <title>The Global Catalogue of Microorganisms (GCM) 10K type strain sequencing project: providing services to taxonomists for standard genome sequencing and annotation.</title>
        <authorList>
            <consortium name="The Broad Institute Genomics Platform"/>
            <consortium name="The Broad Institute Genome Sequencing Center for Infectious Disease"/>
            <person name="Wu L."/>
            <person name="Ma J."/>
        </authorList>
    </citation>
    <scope>NUCLEOTIDE SEQUENCE [LARGE SCALE GENOMIC DNA]</scope>
    <source>
        <strain evidence="2 3">JCM 14718</strain>
    </source>
</reference>
<dbReference type="Pfam" id="PF11706">
    <property type="entry name" value="zf-CGNR"/>
    <property type="match status" value="1"/>
</dbReference>
<dbReference type="EMBL" id="BAAANY010000036">
    <property type="protein sequence ID" value="GAA1709957.1"/>
    <property type="molecule type" value="Genomic_DNA"/>
</dbReference>
<organism evidence="2 3">
    <name type="scientific">Fodinicola feengrottensis</name>
    <dbReference type="NCBI Taxonomy" id="435914"/>
    <lineage>
        <taxon>Bacteria</taxon>
        <taxon>Bacillati</taxon>
        <taxon>Actinomycetota</taxon>
        <taxon>Actinomycetes</taxon>
        <taxon>Mycobacteriales</taxon>
        <taxon>Fodinicola</taxon>
    </lineage>
</organism>
<dbReference type="Proteomes" id="UP001500618">
    <property type="component" value="Unassembled WGS sequence"/>
</dbReference>
<dbReference type="Gene3D" id="1.10.3300.10">
    <property type="entry name" value="Jann2411-like domain"/>
    <property type="match status" value="1"/>
</dbReference>
<protein>
    <submittedName>
        <fullName evidence="2">CGNR zinc finger domain-containing protein</fullName>
    </submittedName>
</protein>
<sequence>MSDWITVPGETASVALALVNSLHAGPNGDIDHLASPEAAASWLRSRGLLQSDTVLREVSSLAQLRAAVRELFLAFLEERDADPAAVDTVNEAAAATPGASSVAWPPTGPVRTWSTIRPGTLAEALAAIAGDAIDVLCTERAATIRVCEAHGCVRVFFREHARRRWCSTTCGDRVRAARHYRSSHS</sequence>
<dbReference type="SUPFAM" id="SSF160904">
    <property type="entry name" value="Jann2411-like"/>
    <property type="match status" value="1"/>
</dbReference>